<dbReference type="AlphaFoldDB" id="A0A839U9V2"/>
<keyword evidence="2" id="KW-1185">Reference proteome</keyword>
<accession>A0A839U9V2</accession>
<proteinExistence type="predicted"/>
<gene>
    <name evidence="1" type="ORF">FHS21_001903</name>
</gene>
<evidence type="ECO:0000313" key="2">
    <source>
        <dbReference type="Proteomes" id="UP000554520"/>
    </source>
</evidence>
<evidence type="ECO:0000313" key="1">
    <source>
        <dbReference type="EMBL" id="MBB3145491.1"/>
    </source>
</evidence>
<reference evidence="1 2" key="1">
    <citation type="submission" date="2020-08" db="EMBL/GenBank/DDBJ databases">
        <title>Genomic Encyclopedia of Type Strains, Phase III (KMG-III): the genomes of soil and plant-associated and newly described type strains.</title>
        <authorList>
            <person name="Whitman W."/>
        </authorList>
    </citation>
    <scope>NUCLEOTIDE SEQUENCE [LARGE SCALE GENOMIC DNA]</scope>
    <source>
        <strain evidence="1 2">CECT 7015</strain>
    </source>
</reference>
<dbReference type="EMBL" id="JACHXN010000005">
    <property type="protein sequence ID" value="MBB3145491.1"/>
    <property type="molecule type" value="Genomic_DNA"/>
</dbReference>
<name>A0A839U9V2_9HYPH</name>
<organism evidence="1 2">
    <name type="scientific">Phyllobacterium trifolii</name>
    <dbReference type="NCBI Taxonomy" id="300193"/>
    <lineage>
        <taxon>Bacteria</taxon>
        <taxon>Pseudomonadati</taxon>
        <taxon>Pseudomonadota</taxon>
        <taxon>Alphaproteobacteria</taxon>
        <taxon>Hyphomicrobiales</taxon>
        <taxon>Phyllobacteriaceae</taxon>
        <taxon>Phyllobacterium</taxon>
    </lineage>
</organism>
<sequence>MHDLTIVLAIFAIVVLAYQSEIDDHPPVQDEDQADYGD</sequence>
<protein>
    <submittedName>
        <fullName evidence="1">Uncharacterized protein</fullName>
    </submittedName>
</protein>
<dbReference type="Proteomes" id="UP000554520">
    <property type="component" value="Unassembled WGS sequence"/>
</dbReference>
<comment type="caution">
    <text evidence="1">The sequence shown here is derived from an EMBL/GenBank/DDBJ whole genome shotgun (WGS) entry which is preliminary data.</text>
</comment>